<dbReference type="RefSeq" id="WP_023046501.1">
    <property type="nucleotide sequence ID" value="NZ_AXDT01000323.1"/>
</dbReference>
<keyword evidence="3" id="KW-1185">Reference proteome</keyword>
<evidence type="ECO:0000313" key="3">
    <source>
        <dbReference type="Proteomes" id="UP000017133"/>
    </source>
</evidence>
<proteinExistence type="predicted"/>
<dbReference type="Pfam" id="PF21247">
    <property type="entry name" value="Fic-like_C"/>
    <property type="match status" value="1"/>
</dbReference>
<reference evidence="2 3" key="1">
    <citation type="submission" date="2013-10" db="EMBL/GenBank/DDBJ databases">
        <title>Whole Genome Shotgun Sequence of Photorhabdus temperata J3.</title>
        <authorList>
            <person name="Park G.-S."/>
            <person name="Hong S.-J."/>
            <person name="Shin J.-H."/>
        </authorList>
    </citation>
    <scope>NUCLEOTIDE SEQUENCE [LARGE SCALE GENOMIC DNA]</scope>
    <source>
        <strain evidence="2 3">J3</strain>
    </source>
</reference>
<feature type="domain" description="Filamentation induced by cAMP protein Fic-like C-terminal" evidence="1">
    <location>
        <begin position="16"/>
        <end position="76"/>
    </location>
</feature>
<dbReference type="Proteomes" id="UP000017133">
    <property type="component" value="Unassembled WGS sequence"/>
</dbReference>
<name>U7QVN9_PHOTE</name>
<gene>
    <name evidence="2" type="ORF">O185_24775</name>
</gene>
<accession>U7QVN9</accession>
<sequence length="85" mass="9794">MIRDAILESTHQVTHQVKQLIMALEGEMNREQLQLALGLKDRSSFRLCYLPALEAGLIEMSHPEKPSSPLQRYRLTEKGLHLKQQ</sequence>
<protein>
    <recommendedName>
        <fullName evidence="1">Filamentation induced by cAMP protein Fic-like C-terminal domain-containing protein</fullName>
    </recommendedName>
</protein>
<dbReference type="PATRIC" id="fig|1389415.4.peg.4926"/>
<evidence type="ECO:0000313" key="2">
    <source>
        <dbReference type="EMBL" id="ERT10451.1"/>
    </source>
</evidence>
<comment type="caution">
    <text evidence="2">The sequence shown here is derived from an EMBL/GenBank/DDBJ whole genome shotgun (WGS) entry which is preliminary data.</text>
</comment>
<dbReference type="EMBL" id="AXDT01000323">
    <property type="protein sequence ID" value="ERT10451.1"/>
    <property type="molecule type" value="Genomic_DNA"/>
</dbReference>
<dbReference type="AlphaFoldDB" id="U7QVN9"/>
<dbReference type="InterPro" id="IPR049514">
    <property type="entry name" value="Fic-like_C"/>
</dbReference>
<organism evidence="2 3">
    <name type="scientific">Photorhabdus temperata J3</name>
    <dbReference type="NCBI Taxonomy" id="1389415"/>
    <lineage>
        <taxon>Bacteria</taxon>
        <taxon>Pseudomonadati</taxon>
        <taxon>Pseudomonadota</taxon>
        <taxon>Gammaproteobacteria</taxon>
        <taxon>Enterobacterales</taxon>
        <taxon>Morganellaceae</taxon>
        <taxon>Photorhabdus</taxon>
    </lineage>
</organism>
<evidence type="ECO:0000259" key="1">
    <source>
        <dbReference type="Pfam" id="PF21247"/>
    </source>
</evidence>